<evidence type="ECO:0000256" key="6">
    <source>
        <dbReference type="SAM" id="Coils"/>
    </source>
</evidence>
<protein>
    <recommendedName>
        <fullName evidence="8">WRKY domain-containing protein</fullName>
    </recommendedName>
</protein>
<proteinExistence type="predicted"/>
<accession>A0A9Q0J242</accession>
<evidence type="ECO:0000259" key="8">
    <source>
        <dbReference type="PROSITE" id="PS50811"/>
    </source>
</evidence>
<dbReference type="FunFam" id="2.20.25.80:FF:000002">
    <property type="entry name" value="probable WRKY transcription factor 31"/>
    <property type="match status" value="1"/>
</dbReference>
<feature type="compositionally biased region" description="Polar residues" evidence="7">
    <location>
        <begin position="201"/>
        <end position="218"/>
    </location>
</feature>
<evidence type="ECO:0000256" key="4">
    <source>
        <dbReference type="ARBA" id="ARBA00023163"/>
    </source>
</evidence>
<evidence type="ECO:0000256" key="5">
    <source>
        <dbReference type="ARBA" id="ARBA00023242"/>
    </source>
</evidence>
<dbReference type="OrthoDB" id="2020995at2759"/>
<dbReference type="GO" id="GO:0005634">
    <property type="term" value="C:nucleus"/>
    <property type="evidence" value="ECO:0007669"/>
    <property type="project" value="UniProtKB-SubCell"/>
</dbReference>
<dbReference type="GO" id="GO:0043565">
    <property type="term" value="F:sequence-specific DNA binding"/>
    <property type="evidence" value="ECO:0007669"/>
    <property type="project" value="InterPro"/>
</dbReference>
<dbReference type="AlphaFoldDB" id="A0A9Q0J242"/>
<comment type="caution">
    <text evidence="9">The sequence shown here is derived from an EMBL/GenBank/DDBJ whole genome shotgun (WGS) entry which is preliminary data.</text>
</comment>
<dbReference type="InterPro" id="IPR036576">
    <property type="entry name" value="WRKY_dom_sf"/>
</dbReference>
<keyword evidence="5" id="KW-0539">Nucleus</keyword>
<evidence type="ECO:0000256" key="2">
    <source>
        <dbReference type="ARBA" id="ARBA00023015"/>
    </source>
</evidence>
<evidence type="ECO:0000256" key="3">
    <source>
        <dbReference type="ARBA" id="ARBA00023125"/>
    </source>
</evidence>
<dbReference type="Proteomes" id="UP001141552">
    <property type="component" value="Unassembled WGS sequence"/>
</dbReference>
<evidence type="ECO:0000313" key="9">
    <source>
        <dbReference type="EMBL" id="KAJ4825568.1"/>
    </source>
</evidence>
<feature type="compositionally biased region" description="Low complexity" evidence="7">
    <location>
        <begin position="82"/>
        <end position="99"/>
    </location>
</feature>
<dbReference type="EMBL" id="JAKUCV010006856">
    <property type="protein sequence ID" value="KAJ4825568.1"/>
    <property type="molecule type" value="Genomic_DNA"/>
</dbReference>
<dbReference type="Gene3D" id="2.20.25.80">
    <property type="entry name" value="WRKY domain"/>
    <property type="match status" value="1"/>
</dbReference>
<reference evidence="9" key="1">
    <citation type="submission" date="2022-02" db="EMBL/GenBank/DDBJ databases">
        <authorList>
            <person name="Henning P.M."/>
            <person name="McCubbin A.G."/>
            <person name="Shore J.S."/>
        </authorList>
    </citation>
    <scope>NUCLEOTIDE SEQUENCE</scope>
    <source>
        <strain evidence="9">F60SS</strain>
        <tissue evidence="9">Leaves</tissue>
    </source>
</reference>
<reference evidence="9" key="2">
    <citation type="journal article" date="2023" name="Plants (Basel)">
        <title>Annotation of the Turnera subulata (Passifloraceae) Draft Genome Reveals the S-Locus Evolved after the Divergence of Turneroideae from Passifloroideae in a Stepwise Manner.</title>
        <authorList>
            <person name="Henning P.M."/>
            <person name="Roalson E.H."/>
            <person name="Mir W."/>
            <person name="McCubbin A.G."/>
            <person name="Shore J.S."/>
        </authorList>
    </citation>
    <scope>NUCLEOTIDE SEQUENCE</scope>
    <source>
        <strain evidence="9">F60SS</strain>
    </source>
</reference>
<feature type="compositionally biased region" description="Low complexity" evidence="7">
    <location>
        <begin position="497"/>
        <end position="509"/>
    </location>
</feature>
<feature type="region of interest" description="Disordered" evidence="7">
    <location>
        <begin position="486"/>
        <end position="516"/>
    </location>
</feature>
<dbReference type="Pfam" id="PF03106">
    <property type="entry name" value="WRKY"/>
    <property type="match status" value="1"/>
</dbReference>
<keyword evidence="2" id="KW-0805">Transcription regulation</keyword>
<feature type="coiled-coil region" evidence="6">
    <location>
        <begin position="110"/>
        <end position="144"/>
    </location>
</feature>
<keyword evidence="10" id="KW-1185">Reference proteome</keyword>
<feature type="region of interest" description="Disordered" evidence="7">
    <location>
        <begin position="60"/>
        <end position="110"/>
    </location>
</feature>
<dbReference type="GO" id="GO:0003700">
    <property type="term" value="F:DNA-binding transcription factor activity"/>
    <property type="evidence" value="ECO:0007669"/>
    <property type="project" value="InterPro"/>
</dbReference>
<evidence type="ECO:0000256" key="7">
    <source>
        <dbReference type="SAM" id="MobiDB-lite"/>
    </source>
</evidence>
<comment type="subcellular location">
    <subcellularLocation>
        <location evidence="1">Nucleus</location>
    </subcellularLocation>
</comment>
<name>A0A9Q0J242_9ROSI</name>
<evidence type="ECO:0000313" key="10">
    <source>
        <dbReference type="Proteomes" id="UP001141552"/>
    </source>
</evidence>
<dbReference type="SMART" id="SM00774">
    <property type="entry name" value="WRKY"/>
    <property type="match status" value="1"/>
</dbReference>
<feature type="compositionally biased region" description="Polar residues" evidence="7">
    <location>
        <begin position="70"/>
        <end position="79"/>
    </location>
</feature>
<gene>
    <name evidence="9" type="ORF">Tsubulata_006502</name>
</gene>
<organism evidence="9 10">
    <name type="scientific">Turnera subulata</name>
    <dbReference type="NCBI Taxonomy" id="218843"/>
    <lineage>
        <taxon>Eukaryota</taxon>
        <taxon>Viridiplantae</taxon>
        <taxon>Streptophyta</taxon>
        <taxon>Embryophyta</taxon>
        <taxon>Tracheophyta</taxon>
        <taxon>Spermatophyta</taxon>
        <taxon>Magnoliopsida</taxon>
        <taxon>eudicotyledons</taxon>
        <taxon>Gunneridae</taxon>
        <taxon>Pentapetalae</taxon>
        <taxon>rosids</taxon>
        <taxon>fabids</taxon>
        <taxon>Malpighiales</taxon>
        <taxon>Passifloraceae</taxon>
        <taxon>Turnera</taxon>
    </lineage>
</organism>
<dbReference type="PANTHER" id="PTHR31429">
    <property type="entry name" value="WRKY TRANSCRIPTION FACTOR 36-RELATED"/>
    <property type="match status" value="1"/>
</dbReference>
<feature type="region of interest" description="Disordered" evidence="7">
    <location>
        <begin position="183"/>
        <end position="254"/>
    </location>
</feature>
<feature type="compositionally biased region" description="Basic and acidic residues" evidence="7">
    <location>
        <begin position="242"/>
        <end position="251"/>
    </location>
</feature>
<keyword evidence="6" id="KW-0175">Coiled coil</keyword>
<dbReference type="PANTHER" id="PTHR31429:SF59">
    <property type="entry name" value="WRKY TRANSCRIPTION FACTOR 47-RELATED"/>
    <property type="match status" value="1"/>
</dbReference>
<evidence type="ECO:0000256" key="1">
    <source>
        <dbReference type="ARBA" id="ARBA00004123"/>
    </source>
</evidence>
<dbReference type="SUPFAM" id="SSF118290">
    <property type="entry name" value="WRKY DNA-binding domain"/>
    <property type="match status" value="1"/>
</dbReference>
<dbReference type="PROSITE" id="PS50811">
    <property type="entry name" value="WRKY"/>
    <property type="match status" value="1"/>
</dbReference>
<dbReference type="InterPro" id="IPR044810">
    <property type="entry name" value="WRKY_plant"/>
</dbReference>
<dbReference type="InterPro" id="IPR003657">
    <property type="entry name" value="WRKY_dom"/>
</dbReference>
<keyword evidence="4" id="KW-0804">Transcription</keyword>
<sequence length="516" mass="55686">MEKQGRELTFLHSGDFLRQNPSAGSDHHHHHLINNHDDRMMIDRSESTIKEVDFFSGDKLSRDDDHQDVSMKSSGSPSLVDSGLNTGLNLLTSSSGNLKTTDDSKPNSQKNTLQMELQRLHEENKKLRSLLEQITKSYKDLQVQLLVAMQKQAQDQKRGEQKGEPNDVSSSIISAQAFMDPRPSAALDASDPSTSDEKTQDLSVSPSNTMEVNKSQLPGKQASIEDGLDQTSQSWGSPPKSPKLDHEKQEEQVSDLPFRKARVSVRARSEAPLITDGCQWRKYGQKMAKGNPCPRAYYRCTMAIGCPVRKQVQRCAEDKTILITTYEGNHNHPLPPAATAMANTTSAAAAMLLSGSSTSKEAAAPSSNNTFFPSFPFASTMATLSASAPFPTITLDLTQSPNSMAPFFRAPPSSTSFPLPLHGCPPQLLGHPMFVAPKLPSNIPSLQLGQRNASMVETVTAAIASDPNFTAALAAAISSIMGRSNDGTGNSNAPNALPGLPGSPQLPQSCTTFSTN</sequence>
<feature type="compositionally biased region" description="Basic and acidic residues" evidence="7">
    <location>
        <begin position="60"/>
        <end position="69"/>
    </location>
</feature>
<feature type="domain" description="WRKY" evidence="8">
    <location>
        <begin position="269"/>
        <end position="335"/>
    </location>
</feature>
<keyword evidence="3" id="KW-0238">DNA-binding</keyword>